<evidence type="ECO:0000256" key="1">
    <source>
        <dbReference type="ARBA" id="ARBA00006484"/>
    </source>
</evidence>
<dbReference type="InterPro" id="IPR002347">
    <property type="entry name" value="SDR_fam"/>
</dbReference>
<keyword evidence="2 3" id="KW-0560">Oxidoreductase</keyword>
<dbReference type="PRINTS" id="PR00081">
    <property type="entry name" value="GDHRDH"/>
</dbReference>
<dbReference type="PANTHER" id="PTHR42901">
    <property type="entry name" value="ALCOHOL DEHYDROGENASE"/>
    <property type="match status" value="1"/>
</dbReference>
<reference evidence="4" key="1">
    <citation type="journal article" date="2019" name="Int. J. Syst. Evol. Microbiol.">
        <title>The Global Catalogue of Microorganisms (GCM) 10K type strain sequencing project: providing services to taxonomists for standard genome sequencing and annotation.</title>
        <authorList>
            <consortium name="The Broad Institute Genomics Platform"/>
            <consortium name="The Broad Institute Genome Sequencing Center for Infectious Disease"/>
            <person name="Wu L."/>
            <person name="Ma J."/>
        </authorList>
    </citation>
    <scope>NUCLEOTIDE SEQUENCE [LARGE SCALE GENOMIC DNA]</scope>
    <source>
        <strain evidence="4">CCUG 50213</strain>
    </source>
</reference>
<organism evidence="3 4">
    <name type="scientific">Leucobacter albus</name>
    <dbReference type="NCBI Taxonomy" id="272210"/>
    <lineage>
        <taxon>Bacteria</taxon>
        <taxon>Bacillati</taxon>
        <taxon>Actinomycetota</taxon>
        <taxon>Actinomycetes</taxon>
        <taxon>Micrococcales</taxon>
        <taxon>Microbacteriaceae</taxon>
        <taxon>Leucobacter</taxon>
    </lineage>
</organism>
<comment type="similarity">
    <text evidence="1">Belongs to the short-chain dehydrogenases/reductases (SDR) family.</text>
</comment>
<dbReference type="RefSeq" id="WP_343962603.1">
    <property type="nucleotide sequence ID" value="NZ_BAAAKZ010000017.1"/>
</dbReference>
<dbReference type="EC" id="1.-.-.-" evidence="3"/>
<proteinExistence type="inferred from homology"/>
<protein>
    <submittedName>
        <fullName evidence="3">SDR family oxidoreductase</fullName>
        <ecNumber evidence="3">1.-.-.-</ecNumber>
    </submittedName>
</protein>
<gene>
    <name evidence="3" type="ORF">ACFQ3U_12955</name>
</gene>
<keyword evidence="4" id="KW-1185">Reference proteome</keyword>
<dbReference type="PROSITE" id="PS00061">
    <property type="entry name" value="ADH_SHORT"/>
    <property type="match status" value="1"/>
</dbReference>
<sequence length="273" mass="28459">MAKRVVVTGASSGIGAATVRRFAELGWDTVAVARREDRLRALAAETGAHTIVCDVTDEAAVARMADEVRVTGGASGLVNNAGGALGTESVETGLNDDWRRMFEVNVIGLRNVTAALLPVLREATLVAPAPGAGLEGIDAGHGWASILNLTSTAGLNSYPGGAGYNAAKYAAHAVTEVLRLELAGEPIRVMELAPGLVHTEEFTLNRLRGDAAAAETPYANVTPLTADDVARVLVGAFEQPPHVNQDLIVLRPVAQSSVFHTHRGPLAAKPQQP</sequence>
<comment type="caution">
    <text evidence="3">The sequence shown here is derived from an EMBL/GenBank/DDBJ whole genome shotgun (WGS) entry which is preliminary data.</text>
</comment>
<dbReference type="GO" id="GO:0016491">
    <property type="term" value="F:oxidoreductase activity"/>
    <property type="evidence" value="ECO:0007669"/>
    <property type="project" value="UniProtKB-KW"/>
</dbReference>
<evidence type="ECO:0000313" key="4">
    <source>
        <dbReference type="Proteomes" id="UP001597181"/>
    </source>
</evidence>
<dbReference type="InterPro" id="IPR036291">
    <property type="entry name" value="NAD(P)-bd_dom_sf"/>
</dbReference>
<dbReference type="Proteomes" id="UP001597181">
    <property type="component" value="Unassembled WGS sequence"/>
</dbReference>
<dbReference type="Pfam" id="PF00106">
    <property type="entry name" value="adh_short"/>
    <property type="match status" value="1"/>
</dbReference>
<dbReference type="EMBL" id="JBHTLY010000006">
    <property type="protein sequence ID" value="MFD1202803.1"/>
    <property type="molecule type" value="Genomic_DNA"/>
</dbReference>
<dbReference type="SUPFAM" id="SSF51735">
    <property type="entry name" value="NAD(P)-binding Rossmann-fold domains"/>
    <property type="match status" value="1"/>
</dbReference>
<name>A0ABW3TTG4_9MICO</name>
<dbReference type="Gene3D" id="3.40.50.720">
    <property type="entry name" value="NAD(P)-binding Rossmann-like Domain"/>
    <property type="match status" value="1"/>
</dbReference>
<dbReference type="InterPro" id="IPR020904">
    <property type="entry name" value="Sc_DH/Rdtase_CS"/>
</dbReference>
<accession>A0ABW3TTG4</accession>
<dbReference type="PANTHER" id="PTHR42901:SF1">
    <property type="entry name" value="ALCOHOL DEHYDROGENASE"/>
    <property type="match status" value="1"/>
</dbReference>
<evidence type="ECO:0000313" key="3">
    <source>
        <dbReference type="EMBL" id="MFD1202803.1"/>
    </source>
</evidence>
<evidence type="ECO:0000256" key="2">
    <source>
        <dbReference type="ARBA" id="ARBA00023002"/>
    </source>
</evidence>